<dbReference type="SUPFAM" id="SSF141457">
    <property type="entry name" value="BH3618-like"/>
    <property type="match status" value="1"/>
</dbReference>
<evidence type="ECO:0000313" key="7">
    <source>
        <dbReference type="Proteomes" id="UP001301012"/>
    </source>
</evidence>
<dbReference type="InterPro" id="IPR024046">
    <property type="entry name" value="Flagellar_assmbl_FliW_dom_sf"/>
</dbReference>
<comment type="function">
    <text evidence="5">Acts as an anti-CsrA protein, binds CsrA and prevents it from repressing translation of its target genes, one of which is flagellin. Binds to flagellin and participates in the assembly of the flagellum.</text>
</comment>
<evidence type="ECO:0000313" key="6">
    <source>
        <dbReference type="EMBL" id="MDK2562703.1"/>
    </source>
</evidence>
<evidence type="ECO:0000256" key="1">
    <source>
        <dbReference type="ARBA" id="ARBA00022490"/>
    </source>
</evidence>
<keyword evidence="6" id="KW-0966">Cell projection</keyword>
<protein>
    <recommendedName>
        <fullName evidence="5">Flagellar assembly factor FliW</fullName>
    </recommendedName>
</protein>
<comment type="subcellular location">
    <subcellularLocation>
        <location evidence="5">Cytoplasm</location>
    </subcellularLocation>
</comment>
<proteinExistence type="inferred from homology"/>
<evidence type="ECO:0000256" key="5">
    <source>
        <dbReference type="HAMAP-Rule" id="MF_01185"/>
    </source>
</evidence>
<keyword evidence="3 5" id="KW-0810">Translation regulation</keyword>
<keyword evidence="1 5" id="KW-0963">Cytoplasm</keyword>
<evidence type="ECO:0000256" key="4">
    <source>
        <dbReference type="ARBA" id="ARBA00023186"/>
    </source>
</evidence>
<keyword evidence="6" id="KW-0969">Cilium</keyword>
<gene>
    <name evidence="5" type="primary">fliW</name>
    <name evidence="6" type="ORF">QOZ84_04005</name>
</gene>
<name>A0ABT7E9E1_9FIRM</name>
<keyword evidence="7" id="KW-1185">Reference proteome</keyword>
<organism evidence="6 7">
    <name type="scientific">Romboutsia sedimentorum</name>
    <dbReference type="NCBI Taxonomy" id="1368474"/>
    <lineage>
        <taxon>Bacteria</taxon>
        <taxon>Bacillati</taxon>
        <taxon>Bacillota</taxon>
        <taxon>Clostridia</taxon>
        <taxon>Peptostreptococcales</taxon>
        <taxon>Peptostreptococcaceae</taxon>
        <taxon>Romboutsia</taxon>
    </lineage>
</organism>
<keyword evidence="6" id="KW-0282">Flagellum</keyword>
<dbReference type="PANTHER" id="PTHR39190:SF1">
    <property type="entry name" value="FLAGELLAR ASSEMBLY FACTOR FLIW"/>
    <property type="match status" value="1"/>
</dbReference>
<dbReference type="Proteomes" id="UP001301012">
    <property type="component" value="Unassembled WGS sequence"/>
</dbReference>
<dbReference type="PANTHER" id="PTHR39190">
    <property type="entry name" value="FLAGELLAR ASSEMBLY FACTOR FLIW"/>
    <property type="match status" value="1"/>
</dbReference>
<accession>A0ABT7E9E1</accession>
<dbReference type="Gene3D" id="2.30.290.10">
    <property type="entry name" value="BH3618-like"/>
    <property type="match status" value="1"/>
</dbReference>
<comment type="caution">
    <text evidence="6">The sequence shown here is derived from an EMBL/GenBank/DDBJ whole genome shotgun (WGS) entry which is preliminary data.</text>
</comment>
<dbReference type="Pfam" id="PF02623">
    <property type="entry name" value="FliW"/>
    <property type="match status" value="1"/>
</dbReference>
<dbReference type="RefSeq" id="WP_284131667.1">
    <property type="nucleotide sequence ID" value="NZ_JASKYM010000001.1"/>
</dbReference>
<comment type="subunit">
    <text evidence="5">Interacts with translational regulator CsrA and flagellin(s).</text>
</comment>
<reference evidence="6 7" key="1">
    <citation type="submission" date="2023-05" db="EMBL/GenBank/DDBJ databases">
        <title>Rombocin, a short stable natural nisin variant, displays selective antimicrobial activity against Listeria monocytogenes and employs dual mode of action to kill target bacterial strains.</title>
        <authorList>
            <person name="Wambui J."/>
            <person name="Stephan R."/>
            <person name="Kuipers O.P."/>
        </authorList>
    </citation>
    <scope>NUCLEOTIDE SEQUENCE [LARGE SCALE GENOMIC DNA]</scope>
    <source>
        <strain evidence="6 7">RC002</strain>
    </source>
</reference>
<sequence length="132" mass="15121">MEIVFDKGIPGFEEYKIFTISDVEENSKYKMVNCKENINIGFIAISPFEVDKNYEVNLKDETINELKIENPKDVLILNLITLGKTLEKSTVNLKAPIIINIKNNKGKQLILQDDKYNIKEPLTGSDEHVSNY</sequence>
<dbReference type="InterPro" id="IPR003775">
    <property type="entry name" value="Flagellar_assembly_factor_FliW"/>
</dbReference>
<evidence type="ECO:0000256" key="3">
    <source>
        <dbReference type="ARBA" id="ARBA00022845"/>
    </source>
</evidence>
<dbReference type="HAMAP" id="MF_01185">
    <property type="entry name" value="FliW"/>
    <property type="match status" value="1"/>
</dbReference>
<keyword evidence="2 5" id="KW-1005">Bacterial flagellum biogenesis</keyword>
<evidence type="ECO:0000256" key="2">
    <source>
        <dbReference type="ARBA" id="ARBA00022795"/>
    </source>
</evidence>
<keyword evidence="4 5" id="KW-0143">Chaperone</keyword>
<dbReference type="EMBL" id="JASKYM010000001">
    <property type="protein sequence ID" value="MDK2562703.1"/>
    <property type="molecule type" value="Genomic_DNA"/>
</dbReference>
<comment type="similarity">
    <text evidence="5">Belongs to the FliW family.</text>
</comment>